<dbReference type="InterPro" id="IPR026870">
    <property type="entry name" value="Zinc_ribbon_dom"/>
</dbReference>
<feature type="compositionally biased region" description="Basic and acidic residues" evidence="2">
    <location>
        <begin position="142"/>
        <end position="156"/>
    </location>
</feature>
<dbReference type="STRING" id="75743.A0A401NRK1"/>
<evidence type="ECO:0000259" key="3">
    <source>
        <dbReference type="PROSITE" id="PS50011"/>
    </source>
</evidence>
<dbReference type="InterPro" id="IPR050235">
    <property type="entry name" value="CK1_Ser-Thr_kinase"/>
</dbReference>
<feature type="region of interest" description="Disordered" evidence="2">
    <location>
        <begin position="1"/>
        <end position="67"/>
    </location>
</feature>
<keyword evidence="5" id="KW-1185">Reference proteome</keyword>
<feature type="compositionally biased region" description="Pro residues" evidence="2">
    <location>
        <begin position="43"/>
        <end position="56"/>
    </location>
</feature>
<dbReference type="InterPro" id="IPR000719">
    <property type="entry name" value="Prot_kinase_dom"/>
</dbReference>
<name>A0A401NRK1_SCYTO</name>
<dbReference type="PROSITE" id="PS00108">
    <property type="entry name" value="PROTEIN_KINASE_ST"/>
    <property type="match status" value="1"/>
</dbReference>
<dbReference type="InterPro" id="IPR011009">
    <property type="entry name" value="Kinase-like_dom_sf"/>
</dbReference>
<dbReference type="Proteomes" id="UP000288216">
    <property type="component" value="Unassembled WGS sequence"/>
</dbReference>
<protein>
    <recommendedName>
        <fullName evidence="1">non-specific serine/threonine protein kinase</fullName>
        <ecNumber evidence="1">2.7.11.1</ecNumber>
    </recommendedName>
</protein>
<dbReference type="PANTHER" id="PTHR11909">
    <property type="entry name" value="CASEIN KINASE-RELATED"/>
    <property type="match status" value="1"/>
</dbReference>
<dbReference type="PROSITE" id="PS50011">
    <property type="entry name" value="PROTEIN_KINASE_DOM"/>
    <property type="match status" value="1"/>
</dbReference>
<dbReference type="GO" id="GO:0004674">
    <property type="term" value="F:protein serine/threonine kinase activity"/>
    <property type="evidence" value="ECO:0007669"/>
    <property type="project" value="UniProtKB-EC"/>
</dbReference>
<evidence type="ECO:0000313" key="5">
    <source>
        <dbReference type="Proteomes" id="UP000288216"/>
    </source>
</evidence>
<dbReference type="AlphaFoldDB" id="A0A401NRK1"/>
<dbReference type="OMA" id="VMTLEYE"/>
<dbReference type="SMART" id="SM00220">
    <property type="entry name" value="S_TKc"/>
    <property type="match status" value="1"/>
</dbReference>
<evidence type="ECO:0000256" key="1">
    <source>
        <dbReference type="ARBA" id="ARBA00012513"/>
    </source>
</evidence>
<dbReference type="Pfam" id="PF13240">
    <property type="entry name" value="Zn_Ribbon_1"/>
    <property type="match status" value="1"/>
</dbReference>
<feature type="domain" description="Protein kinase" evidence="3">
    <location>
        <begin position="202"/>
        <end position="490"/>
    </location>
</feature>
<feature type="region of interest" description="Disordered" evidence="2">
    <location>
        <begin position="107"/>
        <end position="189"/>
    </location>
</feature>
<organism evidence="4 5">
    <name type="scientific">Scyliorhinus torazame</name>
    <name type="common">Cloudy catshark</name>
    <name type="synonym">Catulus torazame</name>
    <dbReference type="NCBI Taxonomy" id="75743"/>
    <lineage>
        <taxon>Eukaryota</taxon>
        <taxon>Metazoa</taxon>
        <taxon>Chordata</taxon>
        <taxon>Craniata</taxon>
        <taxon>Vertebrata</taxon>
        <taxon>Chondrichthyes</taxon>
        <taxon>Elasmobranchii</taxon>
        <taxon>Galeomorphii</taxon>
        <taxon>Galeoidea</taxon>
        <taxon>Carcharhiniformes</taxon>
        <taxon>Scyliorhinidae</taxon>
        <taxon>Scyliorhinus</taxon>
    </lineage>
</organism>
<evidence type="ECO:0000313" key="4">
    <source>
        <dbReference type="EMBL" id="GCB63444.1"/>
    </source>
</evidence>
<evidence type="ECO:0000256" key="2">
    <source>
        <dbReference type="SAM" id="MobiDB-lite"/>
    </source>
</evidence>
<reference evidence="4 5" key="1">
    <citation type="journal article" date="2018" name="Nat. Ecol. Evol.">
        <title>Shark genomes provide insights into elasmobranch evolution and the origin of vertebrates.</title>
        <authorList>
            <person name="Hara Y"/>
            <person name="Yamaguchi K"/>
            <person name="Onimaru K"/>
            <person name="Kadota M"/>
            <person name="Koyanagi M"/>
            <person name="Keeley SD"/>
            <person name="Tatsumi K"/>
            <person name="Tanaka K"/>
            <person name="Motone F"/>
            <person name="Kageyama Y"/>
            <person name="Nozu R"/>
            <person name="Adachi N"/>
            <person name="Nishimura O"/>
            <person name="Nakagawa R"/>
            <person name="Tanegashima C"/>
            <person name="Kiyatake I"/>
            <person name="Matsumoto R"/>
            <person name="Murakumo K"/>
            <person name="Nishida K"/>
            <person name="Terakita A"/>
            <person name="Kuratani S"/>
            <person name="Sato K"/>
            <person name="Hyodo S Kuraku.S."/>
        </authorList>
    </citation>
    <scope>NUCLEOTIDE SEQUENCE [LARGE SCALE GENOMIC DNA]</scope>
</reference>
<proteinExistence type="predicted"/>
<dbReference type="InterPro" id="IPR008271">
    <property type="entry name" value="Ser/Thr_kinase_AS"/>
</dbReference>
<feature type="compositionally biased region" description="Polar residues" evidence="2">
    <location>
        <begin position="157"/>
        <end position="170"/>
    </location>
</feature>
<dbReference type="EC" id="2.7.11.1" evidence="1"/>
<accession>A0A401NRK1</accession>
<feature type="compositionally biased region" description="Low complexity" evidence="2">
    <location>
        <begin position="29"/>
        <end position="42"/>
    </location>
</feature>
<dbReference type="GO" id="GO:0005524">
    <property type="term" value="F:ATP binding"/>
    <property type="evidence" value="ECO:0007669"/>
    <property type="project" value="InterPro"/>
</dbReference>
<dbReference type="EMBL" id="BFAA01001313">
    <property type="protein sequence ID" value="GCB63444.1"/>
    <property type="molecule type" value="Genomic_DNA"/>
</dbReference>
<dbReference type="Gene3D" id="1.10.510.10">
    <property type="entry name" value="Transferase(Phosphotransferase) domain 1"/>
    <property type="match status" value="1"/>
</dbReference>
<dbReference type="OrthoDB" id="2687620at2759"/>
<dbReference type="SUPFAM" id="SSF56112">
    <property type="entry name" value="Protein kinase-like (PK-like)"/>
    <property type="match status" value="1"/>
</dbReference>
<dbReference type="Pfam" id="PF00069">
    <property type="entry name" value="Pkinase"/>
    <property type="match status" value="1"/>
</dbReference>
<sequence length="505" mass="56821">MRTVDEGARVAVGPGSRANLERERRLRSRAGGSSQRLRQRQSPPLPGPPTSRPPTPARKGPEASDYGEGGAIRMIFKFCPECGQKIEAAFNFCPSCGFKIPKEETAEEVQPVTSPSTASPAQTLPDADVPKTKHTPVNVIYPRREFVSPKRKRETEISFQSSPTKVSPGSRNPKGKRQRSNPLEPVPEQTILTDQNNKKWKLIELLSPSETESGLLYSAQQGVGASQPCKYTVKVDAKDGRIFNEQIFLQRAAKQNKVDKWMKSHMMAFLGIPTCVGFGFHENTYRFLVFPNLGHSLHSILEKTKKPLSEKAVLQLSYRMIDVLEYIHTNEYVHADIKAENIYVNPNDLEQVYLAGYYSAFRYCPDGKHVEYREGSKTPHEGTVELISVDIHKGTGPSRRSDLETLGYCMLKALCGSLPWSDNVDSPHSVMESKQKYKADVPSLLKYCFGKRKFPDELKKYLQQVVLLEYDEEPDYEELRKQIKDGLEMFGASPDGPMDLVITTM</sequence>
<feature type="compositionally biased region" description="Polar residues" evidence="2">
    <location>
        <begin position="111"/>
        <end position="122"/>
    </location>
</feature>
<comment type="caution">
    <text evidence="4">The sequence shown here is derived from an EMBL/GenBank/DDBJ whole genome shotgun (WGS) entry which is preliminary data.</text>
</comment>
<gene>
    <name evidence="4" type="ORF">scyTo_0004419</name>
</gene>